<evidence type="ECO:0000313" key="2">
    <source>
        <dbReference type="Proteomes" id="UP001418222"/>
    </source>
</evidence>
<reference evidence="1 2" key="1">
    <citation type="journal article" date="2022" name="Nat. Plants">
        <title>Genomes of leafy and leafless Platanthera orchids illuminate the evolution of mycoheterotrophy.</title>
        <authorList>
            <person name="Li M.H."/>
            <person name="Liu K.W."/>
            <person name="Li Z."/>
            <person name="Lu H.C."/>
            <person name="Ye Q.L."/>
            <person name="Zhang D."/>
            <person name="Wang J.Y."/>
            <person name="Li Y.F."/>
            <person name="Zhong Z.M."/>
            <person name="Liu X."/>
            <person name="Yu X."/>
            <person name="Liu D.K."/>
            <person name="Tu X.D."/>
            <person name="Liu B."/>
            <person name="Hao Y."/>
            <person name="Liao X.Y."/>
            <person name="Jiang Y.T."/>
            <person name="Sun W.H."/>
            <person name="Chen J."/>
            <person name="Chen Y.Q."/>
            <person name="Ai Y."/>
            <person name="Zhai J.W."/>
            <person name="Wu S.S."/>
            <person name="Zhou Z."/>
            <person name="Hsiao Y.Y."/>
            <person name="Wu W.L."/>
            <person name="Chen Y.Y."/>
            <person name="Lin Y.F."/>
            <person name="Hsu J.L."/>
            <person name="Li C.Y."/>
            <person name="Wang Z.W."/>
            <person name="Zhao X."/>
            <person name="Zhong W.Y."/>
            <person name="Ma X.K."/>
            <person name="Ma L."/>
            <person name="Huang J."/>
            <person name="Chen G.Z."/>
            <person name="Huang M.Z."/>
            <person name="Huang L."/>
            <person name="Peng D.H."/>
            <person name="Luo Y.B."/>
            <person name="Zou S.Q."/>
            <person name="Chen S.P."/>
            <person name="Lan S."/>
            <person name="Tsai W.C."/>
            <person name="Van de Peer Y."/>
            <person name="Liu Z.J."/>
        </authorList>
    </citation>
    <scope>NUCLEOTIDE SEQUENCE [LARGE SCALE GENOMIC DNA]</scope>
    <source>
        <strain evidence="1">Lor287</strain>
    </source>
</reference>
<dbReference type="Proteomes" id="UP001418222">
    <property type="component" value="Unassembled WGS sequence"/>
</dbReference>
<accession>A0AAP0BHF1</accession>
<gene>
    <name evidence="1" type="ORF">KSP39_PZI011083</name>
</gene>
<keyword evidence="2" id="KW-1185">Reference proteome</keyword>
<protein>
    <submittedName>
        <fullName evidence="1">Uncharacterized protein</fullName>
    </submittedName>
</protein>
<name>A0AAP0BHF1_9ASPA</name>
<organism evidence="1 2">
    <name type="scientific">Platanthera zijinensis</name>
    <dbReference type="NCBI Taxonomy" id="2320716"/>
    <lineage>
        <taxon>Eukaryota</taxon>
        <taxon>Viridiplantae</taxon>
        <taxon>Streptophyta</taxon>
        <taxon>Embryophyta</taxon>
        <taxon>Tracheophyta</taxon>
        <taxon>Spermatophyta</taxon>
        <taxon>Magnoliopsida</taxon>
        <taxon>Liliopsida</taxon>
        <taxon>Asparagales</taxon>
        <taxon>Orchidaceae</taxon>
        <taxon>Orchidoideae</taxon>
        <taxon>Orchideae</taxon>
        <taxon>Orchidinae</taxon>
        <taxon>Platanthera</taxon>
    </lineage>
</organism>
<evidence type="ECO:0000313" key="1">
    <source>
        <dbReference type="EMBL" id="KAK8939077.1"/>
    </source>
</evidence>
<dbReference type="EMBL" id="JBBWWQ010000009">
    <property type="protein sequence ID" value="KAK8939077.1"/>
    <property type="molecule type" value="Genomic_DNA"/>
</dbReference>
<sequence length="167" mass="18919">MERESGEVRQAAEWAGLGNSSRMEEQISVLQGPEEAGTLHLLRPALRQLRRSPVIRLLDAEIHKLDSLFLEQQKQDFIITQNVQSFSGRETSLIRDRNLGWKLRSAAPYINFLKTHPGTCLGAGQIFWPKRFHRCSVDLGSVRDSSDGLKSCCPDRAVLKWISGEQF</sequence>
<dbReference type="AlphaFoldDB" id="A0AAP0BHF1"/>
<comment type="caution">
    <text evidence="1">The sequence shown here is derived from an EMBL/GenBank/DDBJ whole genome shotgun (WGS) entry which is preliminary data.</text>
</comment>
<proteinExistence type="predicted"/>